<reference evidence="3 4" key="1">
    <citation type="journal article" date="2020" name="ISME J.">
        <title>Comparative genomics reveals insights into cyanobacterial evolution and habitat adaptation.</title>
        <authorList>
            <person name="Chen M.Y."/>
            <person name="Teng W.K."/>
            <person name="Zhao L."/>
            <person name="Hu C.X."/>
            <person name="Zhou Y.K."/>
            <person name="Han B.P."/>
            <person name="Song L.R."/>
            <person name="Shu W.S."/>
        </authorList>
    </citation>
    <scope>NUCLEOTIDE SEQUENCE [LARGE SCALE GENOMIC DNA]</scope>
    <source>
        <strain evidence="3 4">FACHB-288</strain>
    </source>
</reference>
<dbReference type="RefSeq" id="WP_190551909.1">
    <property type="nucleotide sequence ID" value="NZ_CAWPNO010000010.1"/>
</dbReference>
<gene>
    <name evidence="3" type="ORF">H6G24_35685</name>
</gene>
<dbReference type="EMBL" id="JACJQH010000107">
    <property type="protein sequence ID" value="MBD2200729.1"/>
    <property type="molecule type" value="Genomic_DNA"/>
</dbReference>
<evidence type="ECO:0000313" key="4">
    <source>
        <dbReference type="Proteomes" id="UP000658514"/>
    </source>
</evidence>
<feature type="chain" id="PRO_5046383510" evidence="2">
    <location>
        <begin position="27"/>
        <end position="372"/>
    </location>
</feature>
<comment type="caution">
    <text evidence="3">The sequence shown here is derived from an EMBL/GenBank/DDBJ whole genome shotgun (WGS) entry which is preliminary data.</text>
</comment>
<keyword evidence="2" id="KW-0732">Signal</keyword>
<organism evidence="3 4">
    <name type="scientific">Calothrix parietina FACHB-288</name>
    <dbReference type="NCBI Taxonomy" id="2692896"/>
    <lineage>
        <taxon>Bacteria</taxon>
        <taxon>Bacillati</taxon>
        <taxon>Cyanobacteriota</taxon>
        <taxon>Cyanophyceae</taxon>
        <taxon>Nostocales</taxon>
        <taxon>Calotrichaceae</taxon>
        <taxon>Calothrix</taxon>
    </lineage>
</organism>
<proteinExistence type="predicted"/>
<protein>
    <submittedName>
        <fullName evidence="3">DUF928 domain-containing protein</fullName>
    </submittedName>
</protein>
<dbReference type="Pfam" id="PF06051">
    <property type="entry name" value="DUF928"/>
    <property type="match status" value="1"/>
</dbReference>
<accession>A0ABR8AM83</accession>
<evidence type="ECO:0000256" key="1">
    <source>
        <dbReference type="SAM" id="MobiDB-lite"/>
    </source>
</evidence>
<feature type="signal peptide" evidence="2">
    <location>
        <begin position="1"/>
        <end position="26"/>
    </location>
</feature>
<evidence type="ECO:0000256" key="2">
    <source>
        <dbReference type="SAM" id="SignalP"/>
    </source>
</evidence>
<name>A0ABR8AM83_9CYAN</name>
<sequence length="372" mass="38156">MKRRYVASTLSVIALLASSTWNSAYAIKFTPPTNNGAPRQATGGASRGSLFTPRSGKGAPSQATGGASRGNLFTPRSGKGAPSQATGGASRGSLFTPATGKGTPQQATGGASRGNLFTPATGKGTPQQAVGGASRGNLFTPATGKGTPQQAVGGASRGNLFTPAPGKGTPQQAAGGAARVGTYYLNPSDVGAAGPAALIALLPENFYGTTVSERPTILVYVPASNAEEAVFSLKDEAGNTQYQMTIPVVQKAGVIALKLPADAPALAVGKNYHWFLAIKVDGQLSPSTPYVDGWIQRIQPSAELAAAMQQEDALKRATALGHHGVWYDCVETLAALHSAQPTDVNLRKQWEELLSSVSLKDIVTANIAVSTN</sequence>
<evidence type="ECO:0000313" key="3">
    <source>
        <dbReference type="EMBL" id="MBD2200729.1"/>
    </source>
</evidence>
<feature type="region of interest" description="Disordered" evidence="1">
    <location>
        <begin position="31"/>
        <end position="130"/>
    </location>
</feature>
<keyword evidence="4" id="KW-1185">Reference proteome</keyword>
<dbReference type="InterPro" id="IPR010328">
    <property type="entry name" value="DUF928"/>
</dbReference>
<dbReference type="Proteomes" id="UP000658514">
    <property type="component" value="Unassembled WGS sequence"/>
</dbReference>